<protein>
    <submittedName>
        <fullName evidence="1 2">Uncharacterized protein</fullName>
    </submittedName>
</protein>
<reference evidence="2" key="2">
    <citation type="submission" date="2020-05" db="UniProtKB">
        <authorList>
            <consortium name="EnsemblMetazoa"/>
        </authorList>
    </citation>
    <scope>IDENTIFICATION</scope>
</reference>
<evidence type="ECO:0000313" key="3">
    <source>
        <dbReference type="Proteomes" id="UP000030765"/>
    </source>
</evidence>
<dbReference type="Proteomes" id="UP000030765">
    <property type="component" value="Unassembled WGS sequence"/>
</dbReference>
<sequence length="58" mass="5980">MATVAEQQGVVAEALKVLTALKGSIVEVAASLNKETTPGMAAVKAEVLVHCGEMATRR</sequence>
<accession>A0A084WDB2</accession>
<evidence type="ECO:0000313" key="2">
    <source>
        <dbReference type="EnsemblMetazoa" id="ASIC016320-PA"/>
    </source>
</evidence>
<reference evidence="1 3" key="1">
    <citation type="journal article" date="2014" name="BMC Genomics">
        <title>Genome sequence of Anopheles sinensis provides insight into genetics basis of mosquito competence for malaria parasites.</title>
        <authorList>
            <person name="Zhou D."/>
            <person name="Zhang D."/>
            <person name="Ding G."/>
            <person name="Shi L."/>
            <person name="Hou Q."/>
            <person name="Ye Y."/>
            <person name="Xu Y."/>
            <person name="Zhou H."/>
            <person name="Xiong C."/>
            <person name="Li S."/>
            <person name="Yu J."/>
            <person name="Hong S."/>
            <person name="Yu X."/>
            <person name="Zou P."/>
            <person name="Chen C."/>
            <person name="Chang X."/>
            <person name="Wang W."/>
            <person name="Lv Y."/>
            <person name="Sun Y."/>
            <person name="Ma L."/>
            <person name="Shen B."/>
            <person name="Zhu C."/>
        </authorList>
    </citation>
    <scope>NUCLEOTIDE SEQUENCE [LARGE SCALE GENOMIC DNA]</scope>
</reference>
<gene>
    <name evidence="1" type="ORF">ZHAS_00016320</name>
</gene>
<name>A0A084WDB2_ANOSI</name>
<dbReference type="VEuPathDB" id="VectorBase:ASIC016320"/>
<organism evidence="1">
    <name type="scientific">Anopheles sinensis</name>
    <name type="common">Mosquito</name>
    <dbReference type="NCBI Taxonomy" id="74873"/>
    <lineage>
        <taxon>Eukaryota</taxon>
        <taxon>Metazoa</taxon>
        <taxon>Ecdysozoa</taxon>
        <taxon>Arthropoda</taxon>
        <taxon>Hexapoda</taxon>
        <taxon>Insecta</taxon>
        <taxon>Pterygota</taxon>
        <taxon>Neoptera</taxon>
        <taxon>Endopterygota</taxon>
        <taxon>Diptera</taxon>
        <taxon>Nematocera</taxon>
        <taxon>Culicoidea</taxon>
        <taxon>Culicidae</taxon>
        <taxon>Anophelinae</taxon>
        <taxon>Anopheles</taxon>
    </lineage>
</organism>
<dbReference type="EnsemblMetazoa" id="ASIC016320-RA">
    <property type="protein sequence ID" value="ASIC016320-PA"/>
    <property type="gene ID" value="ASIC016320"/>
</dbReference>
<dbReference type="EMBL" id="ATLV01022980">
    <property type="status" value="NOT_ANNOTATED_CDS"/>
    <property type="molecule type" value="Genomic_DNA"/>
</dbReference>
<dbReference type="AlphaFoldDB" id="A0A084WDB2"/>
<evidence type="ECO:0000313" key="1">
    <source>
        <dbReference type="EMBL" id="KFB48206.1"/>
    </source>
</evidence>
<dbReference type="EMBL" id="KE525339">
    <property type="protein sequence ID" value="KFB48206.1"/>
    <property type="molecule type" value="Genomic_DNA"/>
</dbReference>
<keyword evidence="3" id="KW-1185">Reference proteome</keyword>
<proteinExistence type="predicted"/>